<dbReference type="RefSeq" id="WP_125244923.1">
    <property type="nucleotide sequence ID" value="NZ_RSED01000019.1"/>
</dbReference>
<name>A0A426V711_9BURK</name>
<dbReference type="Proteomes" id="UP000269265">
    <property type="component" value="Unassembled WGS sequence"/>
</dbReference>
<reference evidence="2 3" key="1">
    <citation type="submission" date="2018-12" db="EMBL/GenBank/DDBJ databases">
        <title>The whole draft genome of Aquabacterium sp. SJQ9.</title>
        <authorList>
            <person name="Sun L."/>
            <person name="Gao X."/>
            <person name="Chen W."/>
            <person name="Huang K."/>
        </authorList>
    </citation>
    <scope>NUCLEOTIDE SEQUENCE [LARGE SCALE GENOMIC DNA]</scope>
    <source>
        <strain evidence="2 3">SJQ9</strain>
    </source>
</reference>
<sequence length="70" mass="7260">MANTPKQAKPGDEDIARGPNEEAVTTAQENVTEGYGASGKAAIISGKPDGDKQHEAKHRPGSQAVNHVPV</sequence>
<evidence type="ECO:0000313" key="2">
    <source>
        <dbReference type="EMBL" id="RRS02729.1"/>
    </source>
</evidence>
<dbReference type="AlphaFoldDB" id="A0A426V711"/>
<proteinExistence type="predicted"/>
<feature type="compositionally biased region" description="Basic and acidic residues" evidence="1">
    <location>
        <begin position="9"/>
        <end position="20"/>
    </location>
</feature>
<evidence type="ECO:0000256" key="1">
    <source>
        <dbReference type="SAM" id="MobiDB-lite"/>
    </source>
</evidence>
<accession>A0A426V711</accession>
<feature type="region of interest" description="Disordered" evidence="1">
    <location>
        <begin position="1"/>
        <end position="70"/>
    </location>
</feature>
<keyword evidence="3" id="KW-1185">Reference proteome</keyword>
<comment type="caution">
    <text evidence="2">The sequence shown here is derived from an EMBL/GenBank/DDBJ whole genome shotgun (WGS) entry which is preliminary data.</text>
</comment>
<organism evidence="2 3">
    <name type="scientific">Aquabacterium soli</name>
    <dbReference type="NCBI Taxonomy" id="2493092"/>
    <lineage>
        <taxon>Bacteria</taxon>
        <taxon>Pseudomonadati</taxon>
        <taxon>Pseudomonadota</taxon>
        <taxon>Betaproteobacteria</taxon>
        <taxon>Burkholderiales</taxon>
        <taxon>Aquabacterium</taxon>
    </lineage>
</organism>
<evidence type="ECO:0000313" key="3">
    <source>
        <dbReference type="Proteomes" id="UP000269265"/>
    </source>
</evidence>
<protein>
    <submittedName>
        <fullName evidence="2">Uncharacterized protein</fullName>
    </submittedName>
</protein>
<gene>
    <name evidence="2" type="ORF">EIP75_19300</name>
</gene>
<dbReference type="EMBL" id="RSED01000019">
    <property type="protein sequence ID" value="RRS02729.1"/>
    <property type="molecule type" value="Genomic_DNA"/>
</dbReference>